<keyword evidence="2" id="KW-0547">Nucleotide-binding</keyword>
<dbReference type="Gene3D" id="3.30.450.90">
    <property type="match status" value="1"/>
</dbReference>
<feature type="domain" description="Bacterial type II secretion system protein E" evidence="4">
    <location>
        <begin position="379"/>
        <end position="393"/>
    </location>
</feature>
<dbReference type="Gene3D" id="3.40.50.300">
    <property type="entry name" value="P-loop containing nucleotide triphosphate hydrolases"/>
    <property type="match status" value="1"/>
</dbReference>
<dbReference type="CDD" id="cd01129">
    <property type="entry name" value="PulE-GspE-like"/>
    <property type="match status" value="1"/>
</dbReference>
<dbReference type="PROSITE" id="PS00662">
    <property type="entry name" value="T2SP_E"/>
    <property type="match status" value="1"/>
</dbReference>
<keyword evidence="6" id="KW-1185">Reference proteome</keyword>
<dbReference type="InterPro" id="IPR001482">
    <property type="entry name" value="T2SS/T4SS_dom"/>
</dbReference>
<dbReference type="PANTHER" id="PTHR30258">
    <property type="entry name" value="TYPE II SECRETION SYSTEM PROTEIN GSPE-RELATED"/>
    <property type="match status" value="1"/>
</dbReference>
<evidence type="ECO:0000313" key="6">
    <source>
        <dbReference type="Proteomes" id="UP000184342"/>
    </source>
</evidence>
<dbReference type="FunFam" id="3.30.450.90:FF:000001">
    <property type="entry name" value="Type II secretion system ATPase GspE"/>
    <property type="match status" value="1"/>
</dbReference>
<proteinExistence type="inferred from homology"/>
<dbReference type="OrthoDB" id="9808272at2"/>
<dbReference type="InterPro" id="IPR037257">
    <property type="entry name" value="T2SS_E_N_sf"/>
</dbReference>
<protein>
    <submittedName>
        <fullName evidence="5">Type II secretion system protein E (GspE)</fullName>
    </submittedName>
</protein>
<dbReference type="InterPro" id="IPR027417">
    <property type="entry name" value="P-loop_NTPase"/>
</dbReference>
<dbReference type="GO" id="GO:0005524">
    <property type="term" value="F:ATP binding"/>
    <property type="evidence" value="ECO:0007669"/>
    <property type="project" value="UniProtKB-KW"/>
</dbReference>
<dbReference type="EMBL" id="FQYT01000019">
    <property type="protein sequence ID" value="SHJ37353.1"/>
    <property type="molecule type" value="Genomic_DNA"/>
</dbReference>
<dbReference type="PANTHER" id="PTHR30258:SF1">
    <property type="entry name" value="PROTEIN TRANSPORT PROTEIN HOFB HOMOLOG"/>
    <property type="match status" value="1"/>
</dbReference>
<evidence type="ECO:0000313" key="5">
    <source>
        <dbReference type="EMBL" id="SHJ37353.1"/>
    </source>
</evidence>
<dbReference type="Pfam" id="PF05157">
    <property type="entry name" value="MshEN"/>
    <property type="match status" value="1"/>
</dbReference>
<dbReference type="FunFam" id="3.30.300.160:FF:000002">
    <property type="entry name" value="Type II secretion system protein E"/>
    <property type="match status" value="1"/>
</dbReference>
<dbReference type="STRING" id="1122934.SAMN02745691_01840"/>
<keyword evidence="3" id="KW-0067">ATP-binding</keyword>
<dbReference type="SUPFAM" id="SSF52540">
    <property type="entry name" value="P-loop containing nucleoside triphosphate hydrolases"/>
    <property type="match status" value="1"/>
</dbReference>
<organism evidence="5 6">
    <name type="scientific">Parasporobacterium paucivorans DSM 15970</name>
    <dbReference type="NCBI Taxonomy" id="1122934"/>
    <lineage>
        <taxon>Bacteria</taxon>
        <taxon>Bacillati</taxon>
        <taxon>Bacillota</taxon>
        <taxon>Clostridia</taxon>
        <taxon>Lachnospirales</taxon>
        <taxon>Lachnospiraceae</taxon>
        <taxon>Parasporobacterium</taxon>
    </lineage>
</organism>
<dbReference type="InterPro" id="IPR007831">
    <property type="entry name" value="T2SS_GspE_N"/>
</dbReference>
<reference evidence="5 6" key="1">
    <citation type="submission" date="2016-11" db="EMBL/GenBank/DDBJ databases">
        <authorList>
            <person name="Jaros S."/>
            <person name="Januszkiewicz K."/>
            <person name="Wedrychowicz H."/>
        </authorList>
    </citation>
    <scope>NUCLEOTIDE SEQUENCE [LARGE SCALE GENOMIC DNA]</scope>
    <source>
        <strain evidence="5 6">DSM 15970</strain>
    </source>
</reference>
<dbReference type="GO" id="GO:0016887">
    <property type="term" value="F:ATP hydrolysis activity"/>
    <property type="evidence" value="ECO:0007669"/>
    <property type="project" value="TreeGrafter"/>
</dbReference>
<dbReference type="RefSeq" id="WP_073994126.1">
    <property type="nucleotide sequence ID" value="NZ_FQYT01000019.1"/>
</dbReference>
<name>A0A1M6IS73_9FIRM</name>
<dbReference type="SMART" id="SM00382">
    <property type="entry name" value="AAA"/>
    <property type="match status" value="1"/>
</dbReference>
<sequence>MGANHRKLGEILVETGAITAAQRDEALLVSKTNRNVLGTTLVELGYIDEKTLYKGLEYLFHVPYIDLSSILIDKEATSMISEELAKKHNIIPIKKEGKVLTAVMSDPLNFYALDDIRNATGMEISVAISPQKDIASAIDRYYGSEIAEKAFEDLQKEYGKLDVSALSEISESEVANAPVVRLINSMLQHAVKSNASDIHIEPTATKLIVRFRVDGQLQEVMTSSMSAHPAISTRIKIMSDMDIAEKRLPQDGRVETVVDGKNIDLRVSLLPGVYGEIIVIRVLGGQNVILDRRQLGISEANMLLFDKLIKSPNGIILVSGPTGSGKTTTLYTLLKELNKPEVNIITVEDPVEYKLEGINQVQVNVKAGLTFANGLRSILRQDPDIIMIGEIRDSETAEIAIRASITGHLVLSTIHTNDSASSVARLVDMGIEPYLVSSSLVGVVAQRLVRNICPRCKTSYRPSHDEMLMLKMKEPAPLYKGAGCPACNFTGYKGRTGIYEILVVTKEIRELVNRRASIDQIAAMAVRQGATTLQQSCTELVLSGVTTVSELVKVTYSVD</sequence>
<dbReference type="GO" id="GO:0005886">
    <property type="term" value="C:plasma membrane"/>
    <property type="evidence" value="ECO:0007669"/>
    <property type="project" value="TreeGrafter"/>
</dbReference>
<evidence type="ECO:0000256" key="2">
    <source>
        <dbReference type="ARBA" id="ARBA00022741"/>
    </source>
</evidence>
<dbReference type="Gene3D" id="3.30.300.160">
    <property type="entry name" value="Type II secretion system, protein E, N-terminal domain"/>
    <property type="match status" value="1"/>
</dbReference>
<dbReference type="FunFam" id="3.40.50.300:FF:000398">
    <property type="entry name" value="Type IV pilus assembly ATPase PilB"/>
    <property type="match status" value="1"/>
</dbReference>
<accession>A0A1M6IS73</accession>
<dbReference type="Pfam" id="PF00437">
    <property type="entry name" value="T2SSE"/>
    <property type="match status" value="1"/>
</dbReference>
<dbReference type="SUPFAM" id="SSF160246">
    <property type="entry name" value="EspE N-terminal domain-like"/>
    <property type="match status" value="1"/>
</dbReference>
<evidence type="ECO:0000256" key="3">
    <source>
        <dbReference type="ARBA" id="ARBA00022840"/>
    </source>
</evidence>
<gene>
    <name evidence="5" type="ORF">SAMN02745691_01840</name>
</gene>
<evidence type="ECO:0000259" key="4">
    <source>
        <dbReference type="PROSITE" id="PS00662"/>
    </source>
</evidence>
<dbReference type="AlphaFoldDB" id="A0A1M6IS73"/>
<dbReference type="InterPro" id="IPR003593">
    <property type="entry name" value="AAA+_ATPase"/>
</dbReference>
<comment type="similarity">
    <text evidence="1">Belongs to the GSP E family.</text>
</comment>
<evidence type="ECO:0000256" key="1">
    <source>
        <dbReference type="ARBA" id="ARBA00006611"/>
    </source>
</evidence>
<dbReference type="Proteomes" id="UP000184342">
    <property type="component" value="Unassembled WGS sequence"/>
</dbReference>